<name>A0A1E7FZ55_9STRA</name>
<evidence type="ECO:0000256" key="1">
    <source>
        <dbReference type="SAM" id="Phobius"/>
    </source>
</evidence>
<feature type="transmembrane region" description="Helical" evidence="1">
    <location>
        <begin position="342"/>
        <end position="360"/>
    </location>
</feature>
<gene>
    <name evidence="2" type="ORF">FRACYDRAFT_267525</name>
</gene>
<dbReference type="Proteomes" id="UP000095751">
    <property type="component" value="Unassembled WGS sequence"/>
</dbReference>
<accession>A0A1E7FZ55</accession>
<sequence>MVAVGGVLPVLFIFSSSSNNRGMDNNFGRRAACKRKLVKTSYRYDVRSDIDLLLIPPKTVLVAPSSAPLPSLTTYDEIISSSSQRTRTTKSYRKIRKFFKAGTLDIPRICHSIVGLSSILVGLHHMSKVLLLSSFTNVECKVSAIVCTGGIHTLAGLLGIRRLNFKSNKEAARNAMFWPAPIQSLWLASVSLTEWGQGSGAFISMKNPLFTAFTTSNVLLTVWQLSEILRKTGVRDSGSGSGSGSGSNKKQDSIWFQKSAHNAILVEFSYLLWMQLQMGTVLYIIACRSCSVGEFSIFMDAFPNMQSLLSNLALNTAFFNNLAVFVATLVRYNVLSKPKKKYDNVIVFSLPLLSSIFIVWKVLSCFFLSYDGTMSASFFSLLFR</sequence>
<dbReference type="AlphaFoldDB" id="A0A1E7FZ55"/>
<keyword evidence="1" id="KW-0472">Membrane</keyword>
<dbReference type="KEGG" id="fcy:FRACYDRAFT_267525"/>
<organism evidence="2 3">
    <name type="scientific">Fragilariopsis cylindrus CCMP1102</name>
    <dbReference type="NCBI Taxonomy" id="635003"/>
    <lineage>
        <taxon>Eukaryota</taxon>
        <taxon>Sar</taxon>
        <taxon>Stramenopiles</taxon>
        <taxon>Ochrophyta</taxon>
        <taxon>Bacillariophyta</taxon>
        <taxon>Bacillariophyceae</taxon>
        <taxon>Bacillariophycidae</taxon>
        <taxon>Bacillariales</taxon>
        <taxon>Bacillariaceae</taxon>
        <taxon>Fragilariopsis</taxon>
    </lineage>
</organism>
<evidence type="ECO:0000313" key="3">
    <source>
        <dbReference type="Proteomes" id="UP000095751"/>
    </source>
</evidence>
<dbReference type="InParanoid" id="A0A1E7FZ55"/>
<dbReference type="OrthoDB" id="10644886at2759"/>
<protein>
    <submittedName>
        <fullName evidence="2">Uncharacterized protein</fullName>
    </submittedName>
</protein>
<proteinExistence type="predicted"/>
<keyword evidence="1" id="KW-0812">Transmembrane</keyword>
<feature type="transmembrane region" description="Helical" evidence="1">
    <location>
        <begin position="308"/>
        <end position="330"/>
    </location>
</feature>
<reference evidence="2 3" key="1">
    <citation type="submission" date="2016-09" db="EMBL/GenBank/DDBJ databases">
        <title>Extensive genetic diversity and differential bi-allelic expression allows diatom success in the polar Southern Ocean.</title>
        <authorList>
            <consortium name="DOE Joint Genome Institute"/>
            <person name="Mock T."/>
            <person name="Otillar R.P."/>
            <person name="Strauss J."/>
            <person name="Dupont C."/>
            <person name="Frickenhaus S."/>
            <person name="Maumus F."/>
            <person name="Mcmullan M."/>
            <person name="Sanges R."/>
            <person name="Schmutz J."/>
            <person name="Toseland A."/>
            <person name="Valas R."/>
            <person name="Veluchamy A."/>
            <person name="Ward B.J."/>
            <person name="Allen A."/>
            <person name="Barry K."/>
            <person name="Falciatore A."/>
            <person name="Ferrante M."/>
            <person name="Fortunato A.E."/>
            <person name="Gloeckner G."/>
            <person name="Gruber A."/>
            <person name="Hipkin R."/>
            <person name="Janech M."/>
            <person name="Kroth P."/>
            <person name="Leese F."/>
            <person name="Lindquist E."/>
            <person name="Lyon B.R."/>
            <person name="Martin J."/>
            <person name="Mayer C."/>
            <person name="Parker M."/>
            <person name="Quesneville H."/>
            <person name="Raymond J."/>
            <person name="Uhlig C."/>
            <person name="Valentin K.U."/>
            <person name="Worden A.Z."/>
            <person name="Armbrust E.V."/>
            <person name="Bowler C."/>
            <person name="Green B."/>
            <person name="Moulton V."/>
            <person name="Van Oosterhout C."/>
            <person name="Grigoriev I."/>
        </authorList>
    </citation>
    <scope>NUCLEOTIDE SEQUENCE [LARGE SCALE GENOMIC DNA]</scope>
    <source>
        <strain evidence="2 3">CCMP1102</strain>
    </source>
</reference>
<evidence type="ECO:0000313" key="2">
    <source>
        <dbReference type="EMBL" id="OEU23428.1"/>
    </source>
</evidence>
<keyword evidence="1" id="KW-1133">Transmembrane helix</keyword>
<keyword evidence="3" id="KW-1185">Reference proteome</keyword>
<dbReference type="EMBL" id="KV784353">
    <property type="protein sequence ID" value="OEU23428.1"/>
    <property type="molecule type" value="Genomic_DNA"/>
</dbReference>